<keyword evidence="6" id="KW-0520">NAD</keyword>
<evidence type="ECO:0000313" key="7">
    <source>
        <dbReference type="EMBL" id="KAK6180263.1"/>
    </source>
</evidence>
<dbReference type="Gene3D" id="3.90.176.10">
    <property type="entry name" value="Toxin ADP-ribosyltransferase, Chain A, domain 1"/>
    <property type="match status" value="1"/>
</dbReference>
<evidence type="ECO:0000256" key="2">
    <source>
        <dbReference type="ARBA" id="ARBA00022676"/>
    </source>
</evidence>
<comment type="catalytic activity">
    <reaction evidence="5 6">
        <text>L-arginyl-[protein] + NAD(+) = N(omega)-(ADP-D-ribosyl)-L-arginyl-[protein] + nicotinamide + H(+)</text>
        <dbReference type="Rhea" id="RHEA:19149"/>
        <dbReference type="Rhea" id="RHEA-COMP:10532"/>
        <dbReference type="Rhea" id="RHEA-COMP:15087"/>
        <dbReference type="ChEBI" id="CHEBI:15378"/>
        <dbReference type="ChEBI" id="CHEBI:17154"/>
        <dbReference type="ChEBI" id="CHEBI:29965"/>
        <dbReference type="ChEBI" id="CHEBI:57540"/>
        <dbReference type="ChEBI" id="CHEBI:142554"/>
        <dbReference type="EC" id="2.4.2.31"/>
    </reaction>
</comment>
<dbReference type="SUPFAM" id="SSF56399">
    <property type="entry name" value="ADP-ribosylation"/>
    <property type="match status" value="1"/>
</dbReference>
<evidence type="ECO:0000256" key="3">
    <source>
        <dbReference type="ARBA" id="ARBA00022679"/>
    </source>
</evidence>
<dbReference type="Proteomes" id="UP001347796">
    <property type="component" value="Unassembled WGS sequence"/>
</dbReference>
<dbReference type="EC" id="2.4.2.31" evidence="6"/>
<evidence type="ECO:0000256" key="6">
    <source>
        <dbReference type="RuleBase" id="RU361228"/>
    </source>
</evidence>
<evidence type="ECO:0000256" key="5">
    <source>
        <dbReference type="ARBA" id="ARBA00047597"/>
    </source>
</evidence>
<gene>
    <name evidence="7" type="ORF">SNE40_012450</name>
</gene>
<proteinExistence type="inferred from homology"/>
<evidence type="ECO:0000256" key="1">
    <source>
        <dbReference type="ARBA" id="ARBA00009558"/>
    </source>
</evidence>
<dbReference type="InterPro" id="IPR000768">
    <property type="entry name" value="ART"/>
</dbReference>
<keyword evidence="8" id="KW-1185">Reference proteome</keyword>
<reference evidence="7 8" key="1">
    <citation type="submission" date="2024-01" db="EMBL/GenBank/DDBJ databases">
        <title>The genome of the rayed Mediterranean limpet Patella caerulea (Linnaeus, 1758).</title>
        <authorList>
            <person name="Anh-Thu Weber A."/>
            <person name="Halstead-Nussloch G."/>
        </authorList>
    </citation>
    <scope>NUCLEOTIDE SEQUENCE [LARGE SCALE GENOMIC DNA]</scope>
    <source>
        <strain evidence="7">AATW-2023a</strain>
        <tissue evidence="7">Whole specimen</tissue>
    </source>
</reference>
<sequence>MAMKFGGKIYLVPYNSRSGIEAFSEPITESDEILEDVLLKEAGSFNHETFGGGRYTTSSQPNKEAAVNPSFREAWAAADEKSSRLSELVVKKYKTTLKKSEIKLIMAYTYEGEPGKPQFYEELNEDFRKNALTGGRFPYAKRVLRNALIKLEKFQEKCGMKLPDVLYRWEPSFLADKYQQEMGVELQLNMFTSTSEKILEHMRSKQSNMLVEFIKPETGAFLSDFSFYPTENEVLLPPLHGKINVIEASKGGSKLQGPVL</sequence>
<keyword evidence="3 6" id="KW-0808">Transferase</keyword>
<name>A0AAN8JUH9_PATCE</name>
<keyword evidence="6" id="KW-0521">NADP</keyword>
<dbReference type="PROSITE" id="PS51996">
    <property type="entry name" value="TR_MART"/>
    <property type="match status" value="1"/>
</dbReference>
<dbReference type="GO" id="GO:0016779">
    <property type="term" value="F:nucleotidyltransferase activity"/>
    <property type="evidence" value="ECO:0007669"/>
    <property type="project" value="UniProtKB-KW"/>
</dbReference>
<accession>A0AAN8JUH9</accession>
<dbReference type="AlphaFoldDB" id="A0AAN8JUH9"/>
<keyword evidence="2 6" id="KW-0328">Glycosyltransferase</keyword>
<comment type="similarity">
    <text evidence="1 6">Belongs to the Arg-specific ADP-ribosyltransferase family.</text>
</comment>
<keyword evidence="4" id="KW-0548">Nucleotidyltransferase</keyword>
<evidence type="ECO:0000256" key="4">
    <source>
        <dbReference type="ARBA" id="ARBA00022695"/>
    </source>
</evidence>
<protein>
    <recommendedName>
        <fullName evidence="6">NAD(P)(+)--arginine ADP-ribosyltransferase</fullName>
        <ecNumber evidence="6">2.4.2.31</ecNumber>
    </recommendedName>
    <alternativeName>
        <fullName evidence="6">Mono(ADP-ribosyl)transferase</fullName>
    </alternativeName>
</protein>
<dbReference type="Pfam" id="PF01129">
    <property type="entry name" value="ART"/>
    <property type="match status" value="1"/>
</dbReference>
<dbReference type="EMBL" id="JAZGQO010000008">
    <property type="protein sequence ID" value="KAK6180263.1"/>
    <property type="molecule type" value="Genomic_DNA"/>
</dbReference>
<comment type="caution">
    <text evidence="7">The sequence shown here is derived from an EMBL/GenBank/DDBJ whole genome shotgun (WGS) entry which is preliminary data.</text>
</comment>
<evidence type="ECO:0000313" key="8">
    <source>
        <dbReference type="Proteomes" id="UP001347796"/>
    </source>
</evidence>
<organism evidence="7 8">
    <name type="scientific">Patella caerulea</name>
    <name type="common">Rayed Mediterranean limpet</name>
    <dbReference type="NCBI Taxonomy" id="87958"/>
    <lineage>
        <taxon>Eukaryota</taxon>
        <taxon>Metazoa</taxon>
        <taxon>Spiralia</taxon>
        <taxon>Lophotrochozoa</taxon>
        <taxon>Mollusca</taxon>
        <taxon>Gastropoda</taxon>
        <taxon>Patellogastropoda</taxon>
        <taxon>Patelloidea</taxon>
        <taxon>Patellidae</taxon>
        <taxon>Patella</taxon>
    </lineage>
</organism>
<dbReference type="GO" id="GO:0106274">
    <property type="term" value="F:NAD+-protein-arginine ADP-ribosyltransferase activity"/>
    <property type="evidence" value="ECO:0007669"/>
    <property type="project" value="UniProtKB-EC"/>
</dbReference>